<evidence type="ECO:0000256" key="5">
    <source>
        <dbReference type="SAM" id="Phobius"/>
    </source>
</evidence>
<proteinExistence type="predicted"/>
<dbReference type="Proteomes" id="UP000298663">
    <property type="component" value="Unassembled WGS sequence"/>
</dbReference>
<feature type="transmembrane region" description="Helical" evidence="5">
    <location>
        <begin position="41"/>
        <end position="64"/>
    </location>
</feature>
<feature type="transmembrane region" description="Helical" evidence="5">
    <location>
        <begin position="76"/>
        <end position="99"/>
    </location>
</feature>
<dbReference type="GO" id="GO:0016020">
    <property type="term" value="C:membrane"/>
    <property type="evidence" value="ECO:0007669"/>
    <property type="project" value="UniProtKB-SubCell"/>
</dbReference>
<dbReference type="InterPro" id="IPR019420">
    <property type="entry name" value="7TM_GPCR_serpentine_rcpt_Srbc"/>
</dbReference>
<evidence type="ECO:0000256" key="1">
    <source>
        <dbReference type="ARBA" id="ARBA00004370"/>
    </source>
</evidence>
<evidence type="ECO:0000256" key="2">
    <source>
        <dbReference type="ARBA" id="ARBA00022692"/>
    </source>
</evidence>
<feature type="transmembrane region" description="Helical" evidence="5">
    <location>
        <begin position="164"/>
        <end position="185"/>
    </location>
</feature>
<dbReference type="AlphaFoldDB" id="A0A4U5LWR9"/>
<comment type="subcellular location">
    <subcellularLocation>
        <location evidence="1">Membrane</location>
    </subcellularLocation>
</comment>
<keyword evidence="4 5" id="KW-0472">Membrane</keyword>
<feature type="transmembrane region" description="Helical" evidence="5">
    <location>
        <begin position="239"/>
        <end position="261"/>
    </location>
</feature>
<dbReference type="EMBL" id="AZBU02000011">
    <property type="protein sequence ID" value="TKR60651.1"/>
    <property type="molecule type" value="Genomic_DNA"/>
</dbReference>
<accession>A0A4U5LWR9</accession>
<feature type="transmembrane region" description="Helical" evidence="5">
    <location>
        <begin position="206"/>
        <end position="227"/>
    </location>
</feature>
<feature type="transmembrane region" description="Helical" evidence="5">
    <location>
        <begin position="120"/>
        <end position="144"/>
    </location>
</feature>
<reference evidence="7 8" key="2">
    <citation type="journal article" date="2019" name="G3 (Bethesda)">
        <title>Hybrid Assembly of the Genome of the Entomopathogenic Nematode Steinernema carpocapsae Identifies the X-Chromosome.</title>
        <authorList>
            <person name="Serra L."/>
            <person name="Macchietto M."/>
            <person name="Macias-Munoz A."/>
            <person name="McGill C.J."/>
            <person name="Rodriguez I.M."/>
            <person name="Rodriguez B."/>
            <person name="Murad R."/>
            <person name="Mortazavi A."/>
        </authorList>
    </citation>
    <scope>NUCLEOTIDE SEQUENCE [LARGE SCALE GENOMIC DNA]</scope>
    <source>
        <strain evidence="7 8">ALL</strain>
    </source>
</reference>
<dbReference type="Gene3D" id="1.20.1070.10">
    <property type="entry name" value="Rhodopsin 7-helix transmembrane proteins"/>
    <property type="match status" value="1"/>
</dbReference>
<keyword evidence="2 5" id="KW-0812">Transmembrane</keyword>
<sequence>MISLIHYLTMLASITEVLINSFLMAKIFFRKGIFARDSVHYIYFLSIAGIASGLSAFPHLLLLFTFNNENCPSLKLALASVFRVFTTRLQFALLATFAIDRFVAISTPPFYQSFPRKQPAYLAAAVSVFLALFEVAIFLVGSDFNTSVKGCLLDSVGGPLYRRLYPFFHLVQFALVFLGAVSILIETLSARHGESRRLPSANYVNRWIFAVTVPCMATLVVAPLLLRFRVAVTNAIPDIFVFGDCFMHLNSCVLLPLINYVRSDLRRVVRIFRRKKVNSDTITVNTVNAAEDTTRHS</sequence>
<reference evidence="7 8" key="1">
    <citation type="journal article" date="2015" name="Genome Biol.">
        <title>Comparative genomics of Steinernema reveals deeply conserved gene regulatory networks.</title>
        <authorList>
            <person name="Dillman A.R."/>
            <person name="Macchietto M."/>
            <person name="Porter C.F."/>
            <person name="Rogers A."/>
            <person name="Williams B."/>
            <person name="Antoshechkin I."/>
            <person name="Lee M.M."/>
            <person name="Goodwin Z."/>
            <person name="Lu X."/>
            <person name="Lewis E.E."/>
            <person name="Goodrich-Blair H."/>
            <person name="Stock S.P."/>
            <person name="Adams B.J."/>
            <person name="Sternberg P.W."/>
            <person name="Mortazavi A."/>
        </authorList>
    </citation>
    <scope>NUCLEOTIDE SEQUENCE [LARGE SCALE GENOMIC DNA]</scope>
    <source>
        <strain evidence="7 8">ALL</strain>
    </source>
</reference>
<dbReference type="SUPFAM" id="SSF81321">
    <property type="entry name" value="Family A G protein-coupled receptor-like"/>
    <property type="match status" value="1"/>
</dbReference>
<evidence type="ECO:0000313" key="8">
    <source>
        <dbReference type="Proteomes" id="UP000298663"/>
    </source>
</evidence>
<organism evidence="7 8">
    <name type="scientific">Steinernema carpocapsae</name>
    <name type="common">Entomopathogenic nematode</name>
    <dbReference type="NCBI Taxonomy" id="34508"/>
    <lineage>
        <taxon>Eukaryota</taxon>
        <taxon>Metazoa</taxon>
        <taxon>Ecdysozoa</taxon>
        <taxon>Nematoda</taxon>
        <taxon>Chromadorea</taxon>
        <taxon>Rhabditida</taxon>
        <taxon>Tylenchina</taxon>
        <taxon>Panagrolaimomorpha</taxon>
        <taxon>Strongyloidoidea</taxon>
        <taxon>Steinernematidae</taxon>
        <taxon>Steinernema</taxon>
    </lineage>
</organism>
<dbReference type="Pfam" id="PF10316">
    <property type="entry name" value="7TM_GPCR_Srbc"/>
    <property type="match status" value="1"/>
</dbReference>
<dbReference type="InterPro" id="IPR017452">
    <property type="entry name" value="GPCR_Rhodpsn_7TM"/>
</dbReference>
<protein>
    <recommendedName>
        <fullName evidence="6">G-protein coupled receptors family 1 profile domain-containing protein</fullName>
    </recommendedName>
</protein>
<dbReference type="PROSITE" id="PS50262">
    <property type="entry name" value="G_PROTEIN_RECEP_F1_2"/>
    <property type="match status" value="1"/>
</dbReference>
<name>A0A4U5LWR9_STECR</name>
<feature type="domain" description="G-protein coupled receptors family 1 profile" evidence="6">
    <location>
        <begin position="19"/>
        <end position="185"/>
    </location>
</feature>
<evidence type="ECO:0000313" key="7">
    <source>
        <dbReference type="EMBL" id="TKR60651.1"/>
    </source>
</evidence>
<evidence type="ECO:0000256" key="4">
    <source>
        <dbReference type="ARBA" id="ARBA00023136"/>
    </source>
</evidence>
<keyword evidence="8" id="KW-1185">Reference proteome</keyword>
<gene>
    <name evidence="7" type="ORF">L596_027868</name>
</gene>
<feature type="transmembrane region" description="Helical" evidence="5">
    <location>
        <begin position="6"/>
        <end position="29"/>
    </location>
</feature>
<evidence type="ECO:0000259" key="6">
    <source>
        <dbReference type="PROSITE" id="PS50262"/>
    </source>
</evidence>
<keyword evidence="3 5" id="KW-1133">Transmembrane helix</keyword>
<comment type="caution">
    <text evidence="7">The sequence shown here is derived from an EMBL/GenBank/DDBJ whole genome shotgun (WGS) entry which is preliminary data.</text>
</comment>
<evidence type="ECO:0000256" key="3">
    <source>
        <dbReference type="ARBA" id="ARBA00022989"/>
    </source>
</evidence>